<dbReference type="InterPro" id="IPR016035">
    <property type="entry name" value="Acyl_Trfase/lysoPLipase"/>
</dbReference>
<evidence type="ECO:0000256" key="1">
    <source>
        <dbReference type="ARBA" id="ARBA00022450"/>
    </source>
</evidence>
<dbReference type="Proteomes" id="UP000540412">
    <property type="component" value="Unassembled WGS sequence"/>
</dbReference>
<dbReference type="InterPro" id="IPR014030">
    <property type="entry name" value="Ketoacyl_synth_N"/>
</dbReference>
<dbReference type="Pfam" id="PF16197">
    <property type="entry name" value="KAsynt_C_assoc"/>
    <property type="match status" value="1"/>
</dbReference>
<dbReference type="InterPro" id="IPR050091">
    <property type="entry name" value="PKS_NRPS_Biosynth_Enz"/>
</dbReference>
<keyword evidence="3 4" id="KW-0808">Transferase</keyword>
<dbReference type="SUPFAM" id="SSF52151">
    <property type="entry name" value="FabD/lysophospholipase-like"/>
    <property type="match status" value="1"/>
</dbReference>
<dbReference type="PANTHER" id="PTHR43775:SF51">
    <property type="entry name" value="INACTIVE PHENOLPHTHIOCEROL SYNTHESIS POLYKETIDE SYNTHASE TYPE I PKS1-RELATED"/>
    <property type="match status" value="1"/>
</dbReference>
<dbReference type="GO" id="GO:0006633">
    <property type="term" value="P:fatty acid biosynthetic process"/>
    <property type="evidence" value="ECO:0007669"/>
    <property type="project" value="InterPro"/>
</dbReference>
<dbReference type="SUPFAM" id="SSF53901">
    <property type="entry name" value="Thiolase-like"/>
    <property type="match status" value="1"/>
</dbReference>
<keyword evidence="1" id="KW-0596">Phosphopantetheine</keyword>
<dbReference type="InterPro" id="IPR032821">
    <property type="entry name" value="PKS_assoc"/>
</dbReference>
<name>A0A7W9PI99_9NOCA</name>
<dbReference type="PANTHER" id="PTHR43775">
    <property type="entry name" value="FATTY ACID SYNTHASE"/>
    <property type="match status" value="1"/>
</dbReference>
<feature type="domain" description="Ketosynthase family 3 (KS3)" evidence="5">
    <location>
        <begin position="33"/>
        <end position="461"/>
    </location>
</feature>
<evidence type="ECO:0000313" key="7">
    <source>
        <dbReference type="Proteomes" id="UP000540412"/>
    </source>
</evidence>
<dbReference type="InterPro" id="IPR001227">
    <property type="entry name" value="Ac_transferase_dom_sf"/>
</dbReference>
<evidence type="ECO:0000256" key="4">
    <source>
        <dbReference type="RuleBase" id="RU003694"/>
    </source>
</evidence>
<dbReference type="AlphaFoldDB" id="A0A7W9PI99"/>
<dbReference type="FunFam" id="3.40.47.10:FF:000019">
    <property type="entry name" value="Polyketide synthase type I"/>
    <property type="match status" value="1"/>
</dbReference>
<evidence type="ECO:0000256" key="2">
    <source>
        <dbReference type="ARBA" id="ARBA00022553"/>
    </source>
</evidence>
<dbReference type="InterPro" id="IPR018201">
    <property type="entry name" value="Ketoacyl_synth_AS"/>
</dbReference>
<organism evidence="6 7">
    <name type="scientific">Nocardia transvalensis</name>
    <dbReference type="NCBI Taxonomy" id="37333"/>
    <lineage>
        <taxon>Bacteria</taxon>
        <taxon>Bacillati</taxon>
        <taxon>Actinomycetota</taxon>
        <taxon>Actinomycetes</taxon>
        <taxon>Mycobacteriales</taxon>
        <taxon>Nocardiaceae</taxon>
        <taxon>Nocardia</taxon>
    </lineage>
</organism>
<dbReference type="Pfam" id="PF02801">
    <property type="entry name" value="Ketoacyl-synt_C"/>
    <property type="match status" value="1"/>
</dbReference>
<keyword evidence="7" id="KW-1185">Reference proteome</keyword>
<dbReference type="CDD" id="cd00833">
    <property type="entry name" value="PKS"/>
    <property type="match status" value="1"/>
</dbReference>
<dbReference type="Gene3D" id="3.40.366.10">
    <property type="entry name" value="Malonyl-Coenzyme A Acyl Carrier Protein, domain 2"/>
    <property type="match status" value="2"/>
</dbReference>
<dbReference type="InterPro" id="IPR014031">
    <property type="entry name" value="Ketoacyl_synth_C"/>
</dbReference>
<dbReference type="InterPro" id="IPR020841">
    <property type="entry name" value="PKS_Beta-ketoAc_synthase_dom"/>
</dbReference>
<dbReference type="RefSeq" id="WP_051161700.1">
    <property type="nucleotide sequence ID" value="NZ_JACHIT010000002.1"/>
</dbReference>
<protein>
    <submittedName>
        <fullName evidence="6">Acyl transferase domain-containing protein</fullName>
    </submittedName>
</protein>
<evidence type="ECO:0000256" key="3">
    <source>
        <dbReference type="ARBA" id="ARBA00022679"/>
    </source>
</evidence>
<comment type="caution">
    <text evidence="6">The sequence shown here is derived from an EMBL/GenBank/DDBJ whole genome shotgun (WGS) entry which is preliminary data.</text>
</comment>
<reference evidence="6 7" key="1">
    <citation type="submission" date="2020-08" db="EMBL/GenBank/DDBJ databases">
        <title>Sequencing the genomes of 1000 actinobacteria strains.</title>
        <authorList>
            <person name="Klenk H.-P."/>
        </authorList>
    </citation>
    <scope>NUCLEOTIDE SEQUENCE [LARGE SCALE GENOMIC DNA]</scope>
    <source>
        <strain evidence="6 7">DSM 43582</strain>
    </source>
</reference>
<accession>A0A7W9PI99</accession>
<gene>
    <name evidence="6" type="ORF">BJY24_004925</name>
</gene>
<comment type="similarity">
    <text evidence="4">Belongs to the thiolase-like superfamily. Beta-ketoacyl-ACP synthases family.</text>
</comment>
<dbReference type="InterPro" id="IPR016039">
    <property type="entry name" value="Thiolase-like"/>
</dbReference>
<proteinExistence type="inferred from homology"/>
<keyword evidence="2" id="KW-0597">Phosphoprotein</keyword>
<sequence>MADEQQLRTYVRTAAHKLRVAREQLRRWETRTREPVAVIGMGCRYPGGVDSPPALWRMVLERRDVITDFPTARGWDTAVLARVDPGRSRSVPRGGFVADAGNFDARFFGISPREALAMDPQQRQLLEVTWEAFEDAGIDPTRLRGSSTGVFVGLFASTYARLDGRYRPLSSDQLAGLAAFLMTGAAASAASGRLAYSFGLEGPAVTIDTACSSSLVALHQAVGSLRSGESELAVVAGATIMATPDMFAAGTERGMAPDGRCKAYAAAADGTGWSEGVGVLVLERLSQARRNDHQVLALVRGTAVNQDGASNGFTAPSGAAQRQVIRKALDAAGLSPQDVDVVEGHGTGTVLGDPIEVNALLDTYGRDRRYPVLLGSIKSNMGHTLAAAGVAGVIKTVMALRHGVVAPTLHVDRPTPHVDWRPDSLLLATEQRPWPDTGRPRRAAVSSFGITGTNSHVVLEQAPPDENPRLDERQRPPVNVWVVSAHSPQALRAQAGRLAGRLTAGDRPRVEDIGYSLAVTRARLPHRGLVVGHGYDDMVEGLVTLAAGGDTPAVIRGMGSPEAKTVLLCPAESHWRAGTGRALYASFPAFRGGFDEVCQGFSAAAPHLLAAAFDTETAEPGTAIAGPATFATTVAVYRLLTSFGVHVDRVIGAGAGRPAQEYLSGECSLADAVEKVVAADRESGTDDHTALAVTEAVHDGGSIFLELGYGSAASVVRDTAVAVHGSDATVVTIAMLPAGPHDTDEAAAFATALARAHAAGTPVDWSAWYPGAQRTPLPTYAFSHRHYWIGN</sequence>
<dbReference type="GO" id="GO:0004312">
    <property type="term" value="F:fatty acid synthase activity"/>
    <property type="evidence" value="ECO:0007669"/>
    <property type="project" value="TreeGrafter"/>
</dbReference>
<evidence type="ECO:0000313" key="6">
    <source>
        <dbReference type="EMBL" id="MBB5916013.1"/>
    </source>
</evidence>
<dbReference type="EMBL" id="JACHIT010000002">
    <property type="protein sequence ID" value="MBB5916013.1"/>
    <property type="molecule type" value="Genomic_DNA"/>
</dbReference>
<dbReference type="PROSITE" id="PS00606">
    <property type="entry name" value="KS3_1"/>
    <property type="match status" value="1"/>
</dbReference>
<dbReference type="Gene3D" id="3.30.70.3290">
    <property type="match status" value="2"/>
</dbReference>
<dbReference type="Gene3D" id="3.40.47.10">
    <property type="match status" value="1"/>
</dbReference>
<dbReference type="SMART" id="SM00825">
    <property type="entry name" value="PKS_KS"/>
    <property type="match status" value="1"/>
</dbReference>
<dbReference type="PROSITE" id="PS52004">
    <property type="entry name" value="KS3_2"/>
    <property type="match status" value="1"/>
</dbReference>
<evidence type="ECO:0000259" key="5">
    <source>
        <dbReference type="PROSITE" id="PS52004"/>
    </source>
</evidence>
<dbReference type="GO" id="GO:0004315">
    <property type="term" value="F:3-oxoacyl-[acyl-carrier-protein] synthase activity"/>
    <property type="evidence" value="ECO:0007669"/>
    <property type="project" value="InterPro"/>
</dbReference>
<dbReference type="Pfam" id="PF00109">
    <property type="entry name" value="ketoacyl-synt"/>
    <property type="match status" value="1"/>
</dbReference>